<proteinExistence type="predicted"/>
<evidence type="ECO:0000313" key="1">
    <source>
        <dbReference type="EMBL" id="CAE8632084.1"/>
    </source>
</evidence>
<comment type="caution">
    <text evidence="1">The sequence shown here is derived from an EMBL/GenBank/DDBJ whole genome shotgun (WGS) entry which is preliminary data.</text>
</comment>
<accession>A0A813H380</accession>
<dbReference type="EMBL" id="CAJNNV010030303">
    <property type="protein sequence ID" value="CAE8632084.1"/>
    <property type="molecule type" value="Genomic_DNA"/>
</dbReference>
<organism evidence="1 2">
    <name type="scientific">Polarella glacialis</name>
    <name type="common">Dinoflagellate</name>
    <dbReference type="NCBI Taxonomy" id="89957"/>
    <lineage>
        <taxon>Eukaryota</taxon>
        <taxon>Sar</taxon>
        <taxon>Alveolata</taxon>
        <taxon>Dinophyceae</taxon>
        <taxon>Suessiales</taxon>
        <taxon>Suessiaceae</taxon>
        <taxon>Polarella</taxon>
    </lineage>
</organism>
<dbReference type="Proteomes" id="UP000654075">
    <property type="component" value="Unassembled WGS sequence"/>
</dbReference>
<gene>
    <name evidence="1" type="ORF">PGLA1383_LOCUS48071</name>
</gene>
<sequence length="101" mass="11074">MAAMAWPEGLGALESPWLPEISAGRICFSLALLVVSAKARSEVASLNGPWQVLLSTLSVQLLAQPTDLRFDARRESCFQIGYGSLTLVCKHMCNLSRRYGF</sequence>
<protein>
    <submittedName>
        <fullName evidence="1">Uncharacterized protein</fullName>
    </submittedName>
</protein>
<dbReference type="AlphaFoldDB" id="A0A813H380"/>
<reference evidence="1" key="1">
    <citation type="submission" date="2021-02" db="EMBL/GenBank/DDBJ databases">
        <authorList>
            <person name="Dougan E. K."/>
            <person name="Rhodes N."/>
            <person name="Thang M."/>
            <person name="Chan C."/>
        </authorList>
    </citation>
    <scope>NUCLEOTIDE SEQUENCE</scope>
</reference>
<name>A0A813H380_POLGL</name>
<evidence type="ECO:0000313" key="2">
    <source>
        <dbReference type="Proteomes" id="UP000654075"/>
    </source>
</evidence>
<keyword evidence="2" id="KW-1185">Reference proteome</keyword>